<dbReference type="InterPro" id="IPR013783">
    <property type="entry name" value="Ig-like_fold"/>
</dbReference>
<feature type="domain" description="Enterochelin esterase N-terminal" evidence="6">
    <location>
        <begin position="174"/>
        <end position="260"/>
    </location>
</feature>
<feature type="chain" id="PRO_5013276220" description="Enterochelin esterase N-terminal domain-containing protein" evidence="5">
    <location>
        <begin position="19"/>
        <end position="509"/>
    </location>
</feature>
<dbReference type="OrthoDB" id="9775130at2"/>
<dbReference type="SUPFAM" id="SSF81296">
    <property type="entry name" value="E set domains"/>
    <property type="match status" value="1"/>
</dbReference>
<sequence length="509" mass="57425">MKYLLALAFAAAPLTAAADTVRQACLKGRAEERIAVDLNKGRYIEGNIEFSRLDFSRGGVSLSAVSDTASERKLFADQTNRQDFLLWYPHGSRIWLKLSAPGNRHLCYRLTLKQSAAHYDEMVRENAAPQSPRLQQLQREINRQGSRAEERFWAEIRRQGAPLVEKTDSGHSLLTFLYRDAAYNVRLLGGPSNDHEWLEKLPGSGVWYKTFKVRNDLRLSYRLAPDIPTPDGADAYRSRRALLSVLVPDPLNRRRFAESSLVDLAEPHDQAAVAPRGRLKNYAFHSKKLGNTRRIWIYQTDPQAADPVVLYLFDGWQYLYETRLIPILDGLRRQNKLPPVAVVLIDNVNRRAELPANPDFADMLAEELLPFVEQHTAIRHRPQHTVVSGSSYGGLAAAYAAYRRPETFGNAIPLSGSFWHKNSNGQKLADQFAAQKMPPQHWFIAAGSYETARAGEDPADGIAAGSRRLTDVLTAQGRDAVYREYNGGHDYAIWQYALTDGLVYLFGRF</sequence>
<comment type="similarity">
    <text evidence="4">Belongs to the Fes family.</text>
</comment>
<proteinExistence type="inferred from homology"/>
<dbReference type="Proteomes" id="UP000193118">
    <property type="component" value="Unassembled WGS sequence"/>
</dbReference>
<dbReference type="STRING" id="194197.BWD09_02010"/>
<feature type="signal peptide" evidence="5">
    <location>
        <begin position="1"/>
        <end position="18"/>
    </location>
</feature>
<dbReference type="SUPFAM" id="SSF53474">
    <property type="entry name" value="alpha/beta-Hydrolases"/>
    <property type="match status" value="1"/>
</dbReference>
<name>A0A1X3DFI6_9NEIS</name>
<dbReference type="RefSeq" id="WP_158088138.1">
    <property type="nucleotide sequence ID" value="NZ_CAUJPZ010000001.1"/>
</dbReference>
<dbReference type="AlphaFoldDB" id="A0A1X3DFI6"/>
<dbReference type="GO" id="GO:0005506">
    <property type="term" value="F:iron ion binding"/>
    <property type="evidence" value="ECO:0007669"/>
    <property type="project" value="InterPro"/>
</dbReference>
<keyword evidence="8" id="KW-1185">Reference proteome</keyword>
<keyword evidence="5" id="KW-0732">Signal</keyword>
<evidence type="ECO:0000313" key="7">
    <source>
        <dbReference type="EMBL" id="OSI18566.1"/>
    </source>
</evidence>
<dbReference type="GO" id="GO:0008849">
    <property type="term" value="F:enterochelin esterase activity"/>
    <property type="evidence" value="ECO:0007669"/>
    <property type="project" value="InterPro"/>
</dbReference>
<keyword evidence="2" id="KW-0963">Cytoplasm</keyword>
<gene>
    <name evidence="7" type="ORF">BWD09_02010</name>
</gene>
<dbReference type="Gene3D" id="2.60.40.10">
    <property type="entry name" value="Immunoglobulins"/>
    <property type="match status" value="1"/>
</dbReference>
<evidence type="ECO:0000256" key="4">
    <source>
        <dbReference type="ARBA" id="ARBA00024201"/>
    </source>
</evidence>
<evidence type="ECO:0000256" key="3">
    <source>
        <dbReference type="ARBA" id="ARBA00022801"/>
    </source>
</evidence>
<dbReference type="GeneID" id="94579861"/>
<organism evidence="7 8">
    <name type="scientific">Neisseria dentiae</name>
    <dbReference type="NCBI Taxonomy" id="194197"/>
    <lineage>
        <taxon>Bacteria</taxon>
        <taxon>Pseudomonadati</taxon>
        <taxon>Pseudomonadota</taxon>
        <taxon>Betaproteobacteria</taxon>
        <taxon>Neisseriales</taxon>
        <taxon>Neisseriaceae</taxon>
        <taxon>Neisseria</taxon>
    </lineage>
</organism>
<comment type="subcellular location">
    <subcellularLocation>
        <location evidence="1">Cytoplasm</location>
    </subcellularLocation>
</comment>
<dbReference type="InterPro" id="IPR050583">
    <property type="entry name" value="Mycobacterial_A85_antigen"/>
</dbReference>
<evidence type="ECO:0000256" key="1">
    <source>
        <dbReference type="ARBA" id="ARBA00004496"/>
    </source>
</evidence>
<dbReference type="GO" id="GO:0006826">
    <property type="term" value="P:iron ion transport"/>
    <property type="evidence" value="ECO:0007669"/>
    <property type="project" value="InterPro"/>
</dbReference>
<evidence type="ECO:0000259" key="6">
    <source>
        <dbReference type="Pfam" id="PF11806"/>
    </source>
</evidence>
<comment type="caution">
    <text evidence="7">The sequence shown here is derived from an EMBL/GenBank/DDBJ whole genome shotgun (WGS) entry which is preliminary data.</text>
</comment>
<reference evidence="8" key="1">
    <citation type="submission" date="2017-01" db="EMBL/GenBank/DDBJ databases">
        <authorList>
            <person name="Wolfgang W.J."/>
            <person name="Cole J."/>
            <person name="Wroblewski D."/>
            <person name="Mcginnis J."/>
            <person name="Musser K.A."/>
        </authorList>
    </citation>
    <scope>NUCLEOTIDE SEQUENCE [LARGE SCALE GENOMIC DNA]</scope>
    <source>
        <strain evidence="8">DSM 19151</strain>
    </source>
</reference>
<evidence type="ECO:0000313" key="8">
    <source>
        <dbReference type="Proteomes" id="UP000193118"/>
    </source>
</evidence>
<dbReference type="PANTHER" id="PTHR48098">
    <property type="entry name" value="ENTEROCHELIN ESTERASE-RELATED"/>
    <property type="match status" value="1"/>
</dbReference>
<keyword evidence="3" id="KW-0378">Hydrolase</keyword>
<dbReference type="PANTHER" id="PTHR48098:SF3">
    <property type="entry name" value="IRON(III) ENTEROBACTIN ESTERASE"/>
    <property type="match status" value="1"/>
</dbReference>
<dbReference type="Pfam" id="PF11806">
    <property type="entry name" value="Enterochelin_N"/>
    <property type="match status" value="1"/>
</dbReference>
<dbReference type="EMBL" id="MTBO01000002">
    <property type="protein sequence ID" value="OSI18566.1"/>
    <property type="molecule type" value="Genomic_DNA"/>
</dbReference>
<protein>
    <recommendedName>
        <fullName evidence="6">Enterochelin esterase N-terminal domain-containing protein</fullName>
    </recommendedName>
</protein>
<dbReference type="Gene3D" id="3.40.50.1820">
    <property type="entry name" value="alpha/beta hydrolase"/>
    <property type="match status" value="1"/>
</dbReference>
<dbReference type="Pfam" id="PF00756">
    <property type="entry name" value="Esterase"/>
    <property type="match status" value="1"/>
</dbReference>
<evidence type="ECO:0000256" key="2">
    <source>
        <dbReference type="ARBA" id="ARBA00022490"/>
    </source>
</evidence>
<dbReference type="InterPro" id="IPR021764">
    <property type="entry name" value="Enterochelin_esterase_N"/>
</dbReference>
<dbReference type="InterPro" id="IPR000801">
    <property type="entry name" value="Esterase-like"/>
</dbReference>
<dbReference type="InterPro" id="IPR029058">
    <property type="entry name" value="AB_hydrolase_fold"/>
</dbReference>
<accession>A0A1X3DFI6</accession>
<evidence type="ECO:0000256" key="5">
    <source>
        <dbReference type="SAM" id="SignalP"/>
    </source>
</evidence>
<dbReference type="InterPro" id="IPR014756">
    <property type="entry name" value="Ig_E-set"/>
</dbReference>
<dbReference type="GO" id="GO:0005737">
    <property type="term" value="C:cytoplasm"/>
    <property type="evidence" value="ECO:0007669"/>
    <property type="project" value="UniProtKB-SubCell"/>
</dbReference>